<keyword evidence="12" id="KW-1185">Reference proteome</keyword>
<dbReference type="SMART" id="SM00338">
    <property type="entry name" value="BRLZ"/>
    <property type="match status" value="1"/>
</dbReference>
<evidence type="ECO:0000313" key="11">
    <source>
        <dbReference type="EMBL" id="KAJ1983066.1"/>
    </source>
</evidence>
<evidence type="ECO:0000256" key="4">
    <source>
        <dbReference type="ARBA" id="ARBA00023125"/>
    </source>
</evidence>
<dbReference type="GO" id="GO:0006986">
    <property type="term" value="P:response to unfolded protein"/>
    <property type="evidence" value="ECO:0007669"/>
    <property type="project" value="UniProtKB-KW"/>
</dbReference>
<keyword evidence="6" id="KW-0834">Unfolded protein response</keyword>
<feature type="compositionally biased region" description="Low complexity" evidence="9">
    <location>
        <begin position="160"/>
        <end position="173"/>
    </location>
</feature>
<dbReference type="InterPro" id="IPR004827">
    <property type="entry name" value="bZIP"/>
</dbReference>
<evidence type="ECO:0000256" key="1">
    <source>
        <dbReference type="ARBA" id="ARBA00004123"/>
    </source>
</evidence>
<name>A0A9W8BB99_9FUNG</name>
<evidence type="ECO:0000256" key="9">
    <source>
        <dbReference type="SAM" id="MobiDB-lite"/>
    </source>
</evidence>
<dbReference type="EMBL" id="JANBQB010000071">
    <property type="protein sequence ID" value="KAJ1983066.1"/>
    <property type="molecule type" value="Genomic_DNA"/>
</dbReference>
<keyword evidence="4" id="KW-0238">DNA-binding</keyword>
<dbReference type="GO" id="GO:0003677">
    <property type="term" value="F:DNA binding"/>
    <property type="evidence" value="ECO:0007669"/>
    <property type="project" value="UniProtKB-KW"/>
</dbReference>
<feature type="compositionally biased region" description="Polar residues" evidence="9">
    <location>
        <begin position="133"/>
        <end position="149"/>
    </location>
</feature>
<dbReference type="OrthoDB" id="295274at2759"/>
<feature type="coiled-coil region" evidence="8">
    <location>
        <begin position="215"/>
        <end position="249"/>
    </location>
</feature>
<feature type="domain" description="BZIP" evidence="10">
    <location>
        <begin position="197"/>
        <end position="250"/>
    </location>
</feature>
<gene>
    <name evidence="11" type="ORF">H4R34_001488</name>
</gene>
<feature type="compositionally biased region" description="Polar residues" evidence="9">
    <location>
        <begin position="1"/>
        <end position="10"/>
    </location>
</feature>
<keyword evidence="3" id="KW-0805">Transcription regulation</keyword>
<dbReference type="Proteomes" id="UP001151582">
    <property type="component" value="Unassembled WGS sequence"/>
</dbReference>
<feature type="compositionally biased region" description="Pro residues" evidence="9">
    <location>
        <begin position="95"/>
        <end position="108"/>
    </location>
</feature>
<dbReference type="GO" id="GO:0045944">
    <property type="term" value="P:positive regulation of transcription by RNA polymerase II"/>
    <property type="evidence" value="ECO:0007669"/>
    <property type="project" value="InterPro"/>
</dbReference>
<keyword evidence="7" id="KW-0539">Nucleus</keyword>
<dbReference type="AlphaFoldDB" id="A0A9W8BB99"/>
<dbReference type="Pfam" id="PF00170">
    <property type="entry name" value="bZIP_1"/>
    <property type="match status" value="1"/>
</dbReference>
<dbReference type="SUPFAM" id="SSF57959">
    <property type="entry name" value="Leucine zipper domain"/>
    <property type="match status" value="1"/>
</dbReference>
<feature type="compositionally biased region" description="Polar residues" evidence="9">
    <location>
        <begin position="274"/>
        <end position="299"/>
    </location>
</feature>
<evidence type="ECO:0000256" key="7">
    <source>
        <dbReference type="ARBA" id="ARBA00023242"/>
    </source>
</evidence>
<comment type="caution">
    <text evidence="11">The sequence shown here is derived from an EMBL/GenBank/DDBJ whole genome shotgun (WGS) entry which is preliminary data.</text>
</comment>
<dbReference type="PANTHER" id="PTHR46714">
    <property type="entry name" value="TRANSCRIPTIONAL ACTIVATOR HAC1"/>
    <property type="match status" value="1"/>
</dbReference>
<evidence type="ECO:0000256" key="3">
    <source>
        <dbReference type="ARBA" id="ARBA00023015"/>
    </source>
</evidence>
<comment type="similarity">
    <text evidence="2">Belongs to the bZIP family.</text>
</comment>
<accession>A0A9W8BB99</accession>
<dbReference type="InterPro" id="IPR044280">
    <property type="entry name" value="Hac1/HY5"/>
</dbReference>
<feature type="region of interest" description="Disordered" evidence="9">
    <location>
        <begin position="1"/>
        <end position="200"/>
    </location>
</feature>
<dbReference type="PROSITE" id="PS00036">
    <property type="entry name" value="BZIP_BASIC"/>
    <property type="match status" value="1"/>
</dbReference>
<dbReference type="Gene3D" id="1.20.5.170">
    <property type="match status" value="1"/>
</dbReference>
<reference evidence="11" key="1">
    <citation type="submission" date="2022-07" db="EMBL/GenBank/DDBJ databases">
        <title>Phylogenomic reconstructions and comparative analyses of Kickxellomycotina fungi.</title>
        <authorList>
            <person name="Reynolds N.K."/>
            <person name="Stajich J.E."/>
            <person name="Barry K."/>
            <person name="Grigoriev I.V."/>
            <person name="Crous P."/>
            <person name="Smith M.E."/>
        </authorList>
    </citation>
    <scope>NUCLEOTIDE SEQUENCE</scope>
    <source>
        <strain evidence="11">RSA 567</strain>
    </source>
</reference>
<evidence type="ECO:0000256" key="6">
    <source>
        <dbReference type="ARBA" id="ARBA00023230"/>
    </source>
</evidence>
<dbReference type="GO" id="GO:0005634">
    <property type="term" value="C:nucleus"/>
    <property type="evidence" value="ECO:0007669"/>
    <property type="project" value="UniProtKB-SubCell"/>
</dbReference>
<keyword evidence="5" id="KW-0804">Transcription</keyword>
<dbReference type="PROSITE" id="PS50217">
    <property type="entry name" value="BZIP"/>
    <property type="match status" value="1"/>
</dbReference>
<dbReference type="InterPro" id="IPR046347">
    <property type="entry name" value="bZIP_sf"/>
</dbReference>
<evidence type="ECO:0000256" key="5">
    <source>
        <dbReference type="ARBA" id="ARBA00023163"/>
    </source>
</evidence>
<proteinExistence type="inferred from homology"/>
<keyword evidence="8" id="KW-0175">Coiled coil</keyword>
<evidence type="ECO:0000313" key="12">
    <source>
        <dbReference type="Proteomes" id="UP001151582"/>
    </source>
</evidence>
<comment type="subcellular location">
    <subcellularLocation>
        <location evidence="1">Nucleus</location>
    </subcellularLocation>
</comment>
<sequence>MYSDQGTSRPPTFAEANPDEREYSTQYAPRYSPETLPSPKPRLPPKHTLSRDAQAAAIDGYGSYGPITNGPATHYTTTRDYDEPHPKRPLIWLPSPHPSVAPAAPPPSDYSYDGFSDTSQLSAPTGDFEPSLVQPSPDSVLLASTQSTPLPERSHMTNASSSSSSSSGGDQSSTQGVTPPAQMISTFPTASKQARADDRRQRRLLRNRIAAKECRRKKKQYIQGLEDQIECLSEELAKARKELEEANAKLTLGSLRGPPPAVTPSPHFAGSIASPDSTASNTTARHSIHTNGSDVSSNG</sequence>
<dbReference type="GO" id="GO:0000981">
    <property type="term" value="F:DNA-binding transcription factor activity, RNA polymerase II-specific"/>
    <property type="evidence" value="ECO:0007669"/>
    <property type="project" value="InterPro"/>
</dbReference>
<organism evidence="11 12">
    <name type="scientific">Dimargaris verticillata</name>
    <dbReference type="NCBI Taxonomy" id="2761393"/>
    <lineage>
        <taxon>Eukaryota</taxon>
        <taxon>Fungi</taxon>
        <taxon>Fungi incertae sedis</taxon>
        <taxon>Zoopagomycota</taxon>
        <taxon>Kickxellomycotina</taxon>
        <taxon>Dimargaritomycetes</taxon>
        <taxon>Dimargaritales</taxon>
        <taxon>Dimargaritaceae</taxon>
        <taxon>Dimargaris</taxon>
    </lineage>
</organism>
<feature type="region of interest" description="Disordered" evidence="9">
    <location>
        <begin position="250"/>
        <end position="299"/>
    </location>
</feature>
<evidence type="ECO:0000259" key="10">
    <source>
        <dbReference type="PROSITE" id="PS50217"/>
    </source>
</evidence>
<feature type="compositionally biased region" description="Polar residues" evidence="9">
    <location>
        <begin position="183"/>
        <end position="192"/>
    </location>
</feature>
<evidence type="ECO:0000256" key="8">
    <source>
        <dbReference type="SAM" id="Coils"/>
    </source>
</evidence>
<feature type="compositionally biased region" description="Basic and acidic residues" evidence="9">
    <location>
        <begin position="77"/>
        <end position="86"/>
    </location>
</feature>
<dbReference type="PANTHER" id="PTHR46714:SF6">
    <property type="entry name" value="TRANSCRIPTIONAL ACTIVATOR HAC1"/>
    <property type="match status" value="1"/>
</dbReference>
<evidence type="ECO:0000256" key="2">
    <source>
        <dbReference type="ARBA" id="ARBA00007163"/>
    </source>
</evidence>
<protein>
    <recommendedName>
        <fullName evidence="10">BZIP domain-containing protein</fullName>
    </recommendedName>
</protein>